<dbReference type="Proteomes" id="UP001211065">
    <property type="component" value="Unassembled WGS sequence"/>
</dbReference>
<feature type="region of interest" description="Disordered" evidence="1">
    <location>
        <begin position="246"/>
        <end position="271"/>
    </location>
</feature>
<dbReference type="AlphaFoldDB" id="A0AAD5U5I2"/>
<evidence type="ECO:0000259" key="2">
    <source>
        <dbReference type="Pfam" id="PF25534"/>
    </source>
</evidence>
<evidence type="ECO:0000256" key="1">
    <source>
        <dbReference type="SAM" id="MobiDB-lite"/>
    </source>
</evidence>
<accession>A0AAD5U5I2</accession>
<protein>
    <recommendedName>
        <fullName evidence="2">DUF7918 domain-containing protein</fullName>
    </recommendedName>
</protein>
<evidence type="ECO:0000313" key="3">
    <source>
        <dbReference type="EMBL" id="KAJ3225134.1"/>
    </source>
</evidence>
<name>A0AAD5U5I2_9FUNG</name>
<reference evidence="3" key="1">
    <citation type="submission" date="2020-05" db="EMBL/GenBank/DDBJ databases">
        <title>Phylogenomic resolution of chytrid fungi.</title>
        <authorList>
            <person name="Stajich J.E."/>
            <person name="Amses K."/>
            <person name="Simmons R."/>
            <person name="Seto K."/>
            <person name="Myers J."/>
            <person name="Bonds A."/>
            <person name="Quandt C.A."/>
            <person name="Barry K."/>
            <person name="Liu P."/>
            <person name="Grigoriev I."/>
            <person name="Longcore J.E."/>
            <person name="James T.Y."/>
        </authorList>
    </citation>
    <scope>NUCLEOTIDE SEQUENCE</scope>
    <source>
        <strain evidence="3">JEL0476</strain>
    </source>
</reference>
<dbReference type="Pfam" id="PF25534">
    <property type="entry name" value="DUF7918"/>
    <property type="match status" value="1"/>
</dbReference>
<keyword evidence="4" id="KW-1185">Reference proteome</keyword>
<gene>
    <name evidence="3" type="ORF">HK099_007339</name>
</gene>
<feature type="domain" description="DUF7918" evidence="2">
    <location>
        <begin position="9"/>
        <end position="150"/>
    </location>
</feature>
<evidence type="ECO:0000313" key="4">
    <source>
        <dbReference type="Proteomes" id="UP001211065"/>
    </source>
</evidence>
<dbReference type="EMBL" id="JADGJW010000070">
    <property type="protein sequence ID" value="KAJ3225134.1"/>
    <property type="molecule type" value="Genomic_DNA"/>
</dbReference>
<sequence length="334" mass="37595">MPITAWGSIHLIVDNKELNEHRTTVSEDGKQVHCWIEATEGKTYQIKASTLPFFKASIHVFVDGQWNEGRILSGGLVGILQGRTVGENQTQPFIFSKAKSYKSIFNHFNLLIIKRIDNVESSKDENSYNRAGSITVELWHVEIVGKLEFSWKPTFGTCKYEGLKFPFSYYKVEDKRVGSSVMITRPIFSEPFLVVTFEYLSKELLLKKGLFQIPESISEPNFSYLNNTLTKDNIGLIGDLTTEDLPSPSTQKIAKSASRKGDGVEPKQKKRKISKLNLNKTLNNDINESLTSTSKLIPVDPSLFSLETAVLPTNFLSHHPDTSRFTMHSANSAE</sequence>
<proteinExistence type="predicted"/>
<organism evidence="3 4">
    <name type="scientific">Clydaea vesicula</name>
    <dbReference type="NCBI Taxonomy" id="447962"/>
    <lineage>
        <taxon>Eukaryota</taxon>
        <taxon>Fungi</taxon>
        <taxon>Fungi incertae sedis</taxon>
        <taxon>Chytridiomycota</taxon>
        <taxon>Chytridiomycota incertae sedis</taxon>
        <taxon>Chytridiomycetes</taxon>
        <taxon>Lobulomycetales</taxon>
        <taxon>Lobulomycetaceae</taxon>
        <taxon>Clydaea</taxon>
    </lineage>
</organism>
<comment type="caution">
    <text evidence="3">The sequence shown here is derived from an EMBL/GenBank/DDBJ whole genome shotgun (WGS) entry which is preliminary data.</text>
</comment>
<dbReference type="InterPro" id="IPR057678">
    <property type="entry name" value="DUF7918"/>
</dbReference>